<keyword evidence="1" id="KW-0175">Coiled coil</keyword>
<reference evidence="3" key="1">
    <citation type="journal article" date="2016" name="J. Zhejiang Univ. Sci. B">
        <title>Antibiotic resistance mechanisms of Myroides sp.</title>
        <authorList>
            <person name="Hu S."/>
            <person name="Yuan S."/>
            <person name="Qu H."/>
            <person name="Jiang T."/>
            <person name="Zhou Y."/>
            <person name="Wang M."/>
            <person name="Ming D."/>
        </authorList>
    </citation>
    <scope>NUCLEOTIDE SEQUENCE [LARGE SCALE GENOMIC DNA]</scope>
    <source>
        <strain evidence="3">PR63039</strain>
    </source>
</reference>
<evidence type="ECO:0000256" key="1">
    <source>
        <dbReference type="SAM" id="Coils"/>
    </source>
</evidence>
<evidence type="ECO:0000313" key="3">
    <source>
        <dbReference type="Proteomes" id="UP000069030"/>
    </source>
</evidence>
<accession>A0AAI8G727</accession>
<dbReference type="EMBL" id="CP013691">
    <property type="protein sequence ID" value="ALU28423.1"/>
    <property type="molecule type" value="Genomic_DNA"/>
</dbReference>
<feature type="coiled-coil region" evidence="1">
    <location>
        <begin position="15"/>
        <end position="42"/>
    </location>
</feature>
<dbReference type="Proteomes" id="UP000069030">
    <property type="component" value="Plasmid p63039"/>
</dbReference>
<protein>
    <submittedName>
        <fullName evidence="2">Uncharacterized protein</fullName>
    </submittedName>
</protein>
<dbReference type="KEGG" id="mod:AS202_19780"/>
<keyword evidence="2" id="KW-0614">Plasmid</keyword>
<name>A0AAI8G727_9FLAO</name>
<evidence type="ECO:0000313" key="2">
    <source>
        <dbReference type="EMBL" id="ALU28423.1"/>
    </source>
</evidence>
<proteinExistence type="predicted"/>
<sequence>MVSTLLLFWKPVKIEKEKNRIIKDVKRRLENKELNIQDLYSNKTLLSLVPELNEYWKIC</sequence>
<geneLocation type="plasmid" evidence="2 3">
    <name>p63039</name>
</geneLocation>
<gene>
    <name evidence="2" type="ORF">AS202_19780</name>
</gene>
<dbReference type="AlphaFoldDB" id="A0AAI8G727"/>
<organism evidence="2 3">
    <name type="scientific">Myroides odoratimimus</name>
    <dbReference type="NCBI Taxonomy" id="76832"/>
    <lineage>
        <taxon>Bacteria</taxon>
        <taxon>Pseudomonadati</taxon>
        <taxon>Bacteroidota</taxon>
        <taxon>Flavobacteriia</taxon>
        <taxon>Flavobacteriales</taxon>
        <taxon>Flavobacteriaceae</taxon>
        <taxon>Myroides</taxon>
    </lineage>
</organism>